<feature type="transmembrane region" description="Helical" evidence="1">
    <location>
        <begin position="64"/>
        <end position="83"/>
    </location>
</feature>
<keyword evidence="3" id="KW-1185">Reference proteome</keyword>
<feature type="transmembrane region" description="Helical" evidence="1">
    <location>
        <begin position="89"/>
        <end position="109"/>
    </location>
</feature>
<protein>
    <submittedName>
        <fullName evidence="2">Uncharacterized protein</fullName>
    </submittedName>
</protein>
<dbReference type="EMBL" id="VYKL01000039">
    <property type="protein sequence ID" value="KAA9015979.1"/>
    <property type="molecule type" value="Genomic_DNA"/>
</dbReference>
<dbReference type="AlphaFoldDB" id="A0A5J5H5N0"/>
<feature type="transmembrane region" description="Helical" evidence="1">
    <location>
        <begin position="38"/>
        <end position="57"/>
    </location>
</feature>
<dbReference type="OrthoDB" id="2851555at2"/>
<gene>
    <name evidence="2" type="ORF">F4V44_22240</name>
</gene>
<feature type="transmembrane region" description="Helical" evidence="1">
    <location>
        <begin position="12"/>
        <end position="32"/>
    </location>
</feature>
<sequence>MEGEQRFKFFEGNGLAVLIGPFVFGLFGSAIPDWSFRIFLLNMLITIFSVGLARYWYQTVENTIRYNSLTSFIMLITMGLFLTEPILRMSFGTMVFWPFVLLYVLIIGYSLYKREMIFQAFHEPGKSKIAFGAYLFVFILIIISAFSFRNGQELILMQLLDDHEGVFFFTFLMYLGGLFLSFLSFALLKKPEDIK</sequence>
<feature type="transmembrane region" description="Helical" evidence="1">
    <location>
        <begin position="166"/>
        <end position="188"/>
    </location>
</feature>
<keyword evidence="1" id="KW-1133">Transmembrane helix</keyword>
<reference evidence="2 3" key="1">
    <citation type="submission" date="2019-09" db="EMBL/GenBank/DDBJ databases">
        <title>Whole genome sequences of isolates from the Mars Exploration Rovers.</title>
        <authorList>
            <person name="Seuylemezian A."/>
            <person name="Vaishampayan P."/>
        </authorList>
    </citation>
    <scope>NUCLEOTIDE SEQUENCE [LARGE SCALE GENOMIC DNA]</scope>
    <source>
        <strain evidence="2 3">MER_TA_151</strain>
    </source>
</reference>
<evidence type="ECO:0000256" key="1">
    <source>
        <dbReference type="SAM" id="Phobius"/>
    </source>
</evidence>
<evidence type="ECO:0000313" key="2">
    <source>
        <dbReference type="EMBL" id="KAA9015979.1"/>
    </source>
</evidence>
<comment type="caution">
    <text evidence="2">The sequence shown here is derived from an EMBL/GenBank/DDBJ whole genome shotgun (WGS) entry which is preliminary data.</text>
</comment>
<name>A0A5J5H5N0_9BACI</name>
<evidence type="ECO:0000313" key="3">
    <source>
        <dbReference type="Proteomes" id="UP000326671"/>
    </source>
</evidence>
<keyword evidence="1" id="KW-0812">Transmembrane</keyword>
<keyword evidence="1" id="KW-0472">Membrane</keyword>
<accession>A0A5J5H5N0</accession>
<organism evidence="2 3">
    <name type="scientific">Niallia endozanthoxylica</name>
    <dbReference type="NCBI Taxonomy" id="2036016"/>
    <lineage>
        <taxon>Bacteria</taxon>
        <taxon>Bacillati</taxon>
        <taxon>Bacillota</taxon>
        <taxon>Bacilli</taxon>
        <taxon>Bacillales</taxon>
        <taxon>Bacillaceae</taxon>
        <taxon>Niallia</taxon>
    </lineage>
</organism>
<dbReference type="Proteomes" id="UP000326671">
    <property type="component" value="Unassembled WGS sequence"/>
</dbReference>
<dbReference type="RefSeq" id="WP_150442205.1">
    <property type="nucleotide sequence ID" value="NZ_VYKL01000039.1"/>
</dbReference>
<feature type="transmembrane region" description="Helical" evidence="1">
    <location>
        <begin position="129"/>
        <end position="146"/>
    </location>
</feature>
<proteinExistence type="predicted"/>